<feature type="chain" id="PRO_5046246250" evidence="7">
    <location>
        <begin position="22"/>
        <end position="548"/>
    </location>
</feature>
<dbReference type="PANTHER" id="PTHR12147:SF56">
    <property type="entry name" value="AMINOPEPTIDASE YDR415C-RELATED"/>
    <property type="match status" value="1"/>
</dbReference>
<dbReference type="RefSeq" id="WP_140231515.1">
    <property type="nucleotide sequence ID" value="NZ_BAAAEV010000002.1"/>
</dbReference>
<dbReference type="SUPFAM" id="SSF52025">
    <property type="entry name" value="PA domain"/>
    <property type="match status" value="1"/>
</dbReference>
<keyword evidence="6" id="KW-0862">Zinc</keyword>
<dbReference type="InterPro" id="IPR046450">
    <property type="entry name" value="PA_dom_sf"/>
</dbReference>
<gene>
    <name evidence="9" type="ORF">FHT01_001434</name>
</gene>
<dbReference type="Gene3D" id="3.40.630.10">
    <property type="entry name" value="Zn peptidases"/>
    <property type="match status" value="2"/>
</dbReference>
<dbReference type="Gene3D" id="3.50.30.30">
    <property type="match status" value="1"/>
</dbReference>
<dbReference type="Pfam" id="PF04389">
    <property type="entry name" value="Peptidase_M28"/>
    <property type="match status" value="1"/>
</dbReference>
<feature type="domain" description="Peptidase M28" evidence="8">
    <location>
        <begin position="289"/>
        <end position="503"/>
    </location>
</feature>
<organism evidence="9 10">
    <name type="scientific">Sphingomonas japonica</name>
    <dbReference type="NCBI Taxonomy" id="511662"/>
    <lineage>
        <taxon>Bacteria</taxon>
        <taxon>Pseudomonadati</taxon>
        <taxon>Pseudomonadota</taxon>
        <taxon>Alphaproteobacteria</taxon>
        <taxon>Sphingomonadales</taxon>
        <taxon>Sphingomonadaceae</taxon>
        <taxon>Sphingomonas</taxon>
    </lineage>
</organism>
<accession>A0ABX0U3L2</accession>
<feature type="signal peptide" evidence="7">
    <location>
        <begin position="1"/>
        <end position="21"/>
    </location>
</feature>
<dbReference type="Proteomes" id="UP000788153">
    <property type="component" value="Unassembled WGS sequence"/>
</dbReference>
<evidence type="ECO:0000256" key="1">
    <source>
        <dbReference type="ARBA" id="ARBA00022438"/>
    </source>
</evidence>
<evidence type="ECO:0000256" key="4">
    <source>
        <dbReference type="ARBA" id="ARBA00022729"/>
    </source>
</evidence>
<keyword evidence="3" id="KW-0479">Metal-binding</keyword>
<evidence type="ECO:0000256" key="5">
    <source>
        <dbReference type="ARBA" id="ARBA00022801"/>
    </source>
</evidence>
<protein>
    <submittedName>
        <fullName evidence="9">Zn-dependent M28 family amino/carboxypeptidase</fullName>
    </submittedName>
</protein>
<proteinExistence type="predicted"/>
<comment type="caution">
    <text evidence="9">The sequence shown here is derived from an EMBL/GenBank/DDBJ whole genome shotgun (WGS) entry which is preliminary data.</text>
</comment>
<keyword evidence="1" id="KW-0031">Aminopeptidase</keyword>
<keyword evidence="10" id="KW-1185">Reference proteome</keyword>
<evidence type="ECO:0000313" key="10">
    <source>
        <dbReference type="Proteomes" id="UP000788153"/>
    </source>
</evidence>
<keyword evidence="4 7" id="KW-0732">Signal</keyword>
<dbReference type="InterPro" id="IPR045175">
    <property type="entry name" value="M28_fam"/>
</dbReference>
<evidence type="ECO:0000256" key="3">
    <source>
        <dbReference type="ARBA" id="ARBA00022723"/>
    </source>
</evidence>
<keyword evidence="2" id="KW-0645">Protease</keyword>
<reference evidence="9 10" key="1">
    <citation type="submission" date="2020-03" db="EMBL/GenBank/DDBJ databases">
        <title>Genomic Encyclopedia of Type Strains, Phase IV (KMG-IV): sequencing the most valuable type-strain genomes for metagenomic binning, comparative biology and taxonomic classification.</title>
        <authorList>
            <person name="Goeker M."/>
        </authorList>
    </citation>
    <scope>NUCLEOTIDE SEQUENCE [LARGE SCALE GENOMIC DNA]</scope>
    <source>
        <strain evidence="9 10">DSM 22753</strain>
    </source>
</reference>
<dbReference type="EMBL" id="JAASQP010000001">
    <property type="protein sequence ID" value="NIJ23892.1"/>
    <property type="molecule type" value="Genomic_DNA"/>
</dbReference>
<dbReference type="InterPro" id="IPR007484">
    <property type="entry name" value="Peptidase_M28"/>
</dbReference>
<sequence>MRTLSLGIAFSLLASSSLTLAQTTTPDFSAERFKTDLTWLADDAREGRDAGTPGYDAAAKYVSDRFAELGLKPANADAWYQEVPFVERATDTAAPATMTIGGKTYTHGDQVLAGTTGEGKQTVATDAVFVGYGLTSPEHKIDDYAGLDVKGKTVVMFYGAPKSLPSDVAAAMNNSKGKLAAANGAVGVITLLPTEMAKKFPWEMIKQQSSHPSLNWMNPDGTPYRESMGIQAQGLLTAPAAEALFAGAPATYAATLAAVDKGEAPKGFALKQPVKIEGTTKWRRFESPNVVGMIPGSDPALAGEAVLLMAHLDHNGVDPETEGPDKIYNGAMDNASGVATMLEVARAFTKAGAAPKRTVMFAAVTAEEDGLLGSQYLAKHPLPGHKVVSVVNLDMPVLLYDFQDVVAFGAEHSTMGPMVDAAAKEAGLTLSPDPMPEENLFVRSDHYSFVKEGVPSVFLVTGFKNGGEEAFKKFLATDYHKPSDQVTLPINWESGAKFAKVNYAIARQIADAPTAPQWYSDSPFGKQYAPTAAKAERPAGVAKLTAAK</sequence>
<keyword evidence="5" id="KW-0378">Hydrolase</keyword>
<dbReference type="PANTHER" id="PTHR12147">
    <property type="entry name" value="METALLOPEPTIDASE M28 FAMILY MEMBER"/>
    <property type="match status" value="1"/>
</dbReference>
<evidence type="ECO:0000313" key="9">
    <source>
        <dbReference type="EMBL" id="NIJ23892.1"/>
    </source>
</evidence>
<evidence type="ECO:0000256" key="2">
    <source>
        <dbReference type="ARBA" id="ARBA00022670"/>
    </source>
</evidence>
<dbReference type="SUPFAM" id="SSF53187">
    <property type="entry name" value="Zn-dependent exopeptidases"/>
    <property type="match status" value="1"/>
</dbReference>
<name>A0ABX0U3L2_9SPHN</name>
<evidence type="ECO:0000259" key="8">
    <source>
        <dbReference type="Pfam" id="PF04389"/>
    </source>
</evidence>
<evidence type="ECO:0000256" key="7">
    <source>
        <dbReference type="SAM" id="SignalP"/>
    </source>
</evidence>
<evidence type="ECO:0000256" key="6">
    <source>
        <dbReference type="ARBA" id="ARBA00022833"/>
    </source>
</evidence>